<sequence length="660" mass="70076">MHSFSLVSLFNRLAVLSATAVLFAHCTHALTVFSTDPNITYSPSSSWDLLTTPGSTGTGSSFLLGPHNNGSITFTFPQPSTTFQWWGYQRSDGGVAQICIDGGACQDYSFSNASTNGSENPRLLANITGLSNSIHTIVMTNVEDPSVKAFGQMTVDRFVLDGNDPSGGSYIVFSTDSEVNYSPSSNWTLLAAPGSAGCGSEFLLGDRDNGVVTVTFPYPFTALQWWGYQRSDGGLAQLCIDSLPCSQFSYNNASTNGTENPRLLANITGLSNGIHTLTITNVEDPSVKAFGQLNVDRFVLSGSIPAPTFPSNTFISSVPLGFAYHAPMILGGNTPALNVLLATTSTNDWVVSDLCNSDSCAGHNKYVPGPGSQNSSIQDAVVFNNNAPENSTLVSWRVTDSLTWGNITTANTTLGAATEIPTGESLDGNFGMAKSAYAKCGAGNYNNFLENMFMQGDIVNAVMAFYQLDGSEGVPTGVSSQGSIGGLDANKFTGEVDWIQMDPQGQWQSPASQRVVQASSSSSAIDATDLFSHPVVTFDTAYGALLDLPHDDWLTLMSLVGAQGPDSNGNFLIPCNSTMTLNFYGSQNRNYTFDLANTSSDNGNGFCNPLASDAGSMPTWLAGTQFLDKYYMAFHYTANMMGFAERNLGASAAESTPFIS</sequence>
<keyword evidence="5" id="KW-1185">Reference proteome</keyword>
<dbReference type="GO" id="GO:0004190">
    <property type="term" value="F:aspartic-type endopeptidase activity"/>
    <property type="evidence" value="ECO:0007669"/>
    <property type="project" value="InterPro"/>
</dbReference>
<feature type="chain" id="PRO_5004067660" evidence="2">
    <location>
        <begin position="30"/>
        <end position="660"/>
    </location>
</feature>
<evidence type="ECO:0000259" key="3">
    <source>
        <dbReference type="PROSITE" id="PS51767"/>
    </source>
</evidence>
<dbReference type="InterPro" id="IPR034164">
    <property type="entry name" value="Pepsin-like_dom"/>
</dbReference>
<keyword evidence="4" id="KW-0378">Hydrolase</keyword>
<dbReference type="Gene3D" id="2.60.120.260">
    <property type="entry name" value="Galactose-binding domain-like"/>
    <property type="match status" value="2"/>
</dbReference>
<keyword evidence="4" id="KW-0645">Protease</keyword>
<dbReference type="GO" id="GO:0006508">
    <property type="term" value="P:proteolysis"/>
    <property type="evidence" value="ECO:0007669"/>
    <property type="project" value="UniProtKB-KW"/>
</dbReference>
<dbReference type="OrthoDB" id="771136at2759"/>
<comment type="similarity">
    <text evidence="1">Belongs to the peptidase A1 family.</text>
</comment>
<dbReference type="RefSeq" id="XP_040631386.1">
    <property type="nucleotide sequence ID" value="XM_040769880.1"/>
</dbReference>
<dbReference type="Gene3D" id="2.40.70.10">
    <property type="entry name" value="Acid Proteases"/>
    <property type="match status" value="2"/>
</dbReference>
<dbReference type="AlphaFoldDB" id="M5GDF5"/>
<dbReference type="GeneID" id="63684942"/>
<protein>
    <submittedName>
        <fullName evidence="4">Acid protease</fullName>
    </submittedName>
</protein>
<dbReference type="EMBL" id="JH795858">
    <property type="protein sequence ID" value="EJU04492.1"/>
    <property type="molecule type" value="Genomic_DNA"/>
</dbReference>
<evidence type="ECO:0000256" key="2">
    <source>
        <dbReference type="SAM" id="SignalP"/>
    </source>
</evidence>
<feature type="domain" description="Peptidase A1" evidence="3">
    <location>
        <begin position="324"/>
        <end position="644"/>
    </location>
</feature>
<dbReference type="PANTHER" id="PTHR47966">
    <property type="entry name" value="BETA-SITE APP-CLEAVING ENZYME, ISOFORM A-RELATED"/>
    <property type="match status" value="1"/>
</dbReference>
<keyword evidence="2" id="KW-0732">Signal</keyword>
<evidence type="ECO:0000256" key="1">
    <source>
        <dbReference type="ARBA" id="ARBA00007447"/>
    </source>
</evidence>
<name>M5GDF5_DACPD</name>
<dbReference type="HOGENOM" id="CLU_433461_0_0_1"/>
<organism evidence="4 5">
    <name type="scientific">Dacryopinax primogenitus (strain DJM 731)</name>
    <name type="common">Brown rot fungus</name>
    <dbReference type="NCBI Taxonomy" id="1858805"/>
    <lineage>
        <taxon>Eukaryota</taxon>
        <taxon>Fungi</taxon>
        <taxon>Dikarya</taxon>
        <taxon>Basidiomycota</taxon>
        <taxon>Agaricomycotina</taxon>
        <taxon>Dacrymycetes</taxon>
        <taxon>Dacrymycetales</taxon>
        <taxon>Dacrymycetaceae</taxon>
        <taxon>Dacryopinax</taxon>
    </lineage>
</organism>
<reference evidence="4 5" key="1">
    <citation type="journal article" date="2012" name="Science">
        <title>The Paleozoic origin of enzymatic lignin decomposition reconstructed from 31 fungal genomes.</title>
        <authorList>
            <person name="Floudas D."/>
            <person name="Binder M."/>
            <person name="Riley R."/>
            <person name="Barry K."/>
            <person name="Blanchette R.A."/>
            <person name="Henrissat B."/>
            <person name="Martinez A.T."/>
            <person name="Otillar R."/>
            <person name="Spatafora J.W."/>
            <person name="Yadav J.S."/>
            <person name="Aerts A."/>
            <person name="Benoit I."/>
            <person name="Boyd A."/>
            <person name="Carlson A."/>
            <person name="Copeland A."/>
            <person name="Coutinho P.M."/>
            <person name="de Vries R.P."/>
            <person name="Ferreira P."/>
            <person name="Findley K."/>
            <person name="Foster B."/>
            <person name="Gaskell J."/>
            <person name="Glotzer D."/>
            <person name="Gorecki P."/>
            <person name="Heitman J."/>
            <person name="Hesse C."/>
            <person name="Hori C."/>
            <person name="Igarashi K."/>
            <person name="Jurgens J.A."/>
            <person name="Kallen N."/>
            <person name="Kersten P."/>
            <person name="Kohler A."/>
            <person name="Kuees U."/>
            <person name="Kumar T.K.A."/>
            <person name="Kuo A."/>
            <person name="LaButti K."/>
            <person name="Larrondo L.F."/>
            <person name="Lindquist E."/>
            <person name="Ling A."/>
            <person name="Lombard V."/>
            <person name="Lucas S."/>
            <person name="Lundell T."/>
            <person name="Martin R."/>
            <person name="McLaughlin D.J."/>
            <person name="Morgenstern I."/>
            <person name="Morin E."/>
            <person name="Murat C."/>
            <person name="Nagy L.G."/>
            <person name="Nolan M."/>
            <person name="Ohm R.A."/>
            <person name="Patyshakuliyeva A."/>
            <person name="Rokas A."/>
            <person name="Ruiz-Duenas F.J."/>
            <person name="Sabat G."/>
            <person name="Salamov A."/>
            <person name="Samejima M."/>
            <person name="Schmutz J."/>
            <person name="Slot J.C."/>
            <person name="St John F."/>
            <person name="Stenlid J."/>
            <person name="Sun H."/>
            <person name="Sun S."/>
            <person name="Syed K."/>
            <person name="Tsang A."/>
            <person name="Wiebenga A."/>
            <person name="Young D."/>
            <person name="Pisabarro A."/>
            <person name="Eastwood D.C."/>
            <person name="Martin F."/>
            <person name="Cullen D."/>
            <person name="Grigoriev I.V."/>
            <person name="Hibbett D.S."/>
        </authorList>
    </citation>
    <scope>NUCLEOTIDE SEQUENCE [LARGE SCALE GENOMIC DNA]</scope>
    <source>
        <strain evidence="4 5">DJM-731 SS1</strain>
    </source>
</reference>
<feature type="signal peptide" evidence="2">
    <location>
        <begin position="1"/>
        <end position="29"/>
    </location>
</feature>
<evidence type="ECO:0000313" key="4">
    <source>
        <dbReference type="EMBL" id="EJU04492.1"/>
    </source>
</evidence>
<gene>
    <name evidence="4" type="ORF">DACRYDRAFT_114809</name>
</gene>
<evidence type="ECO:0000313" key="5">
    <source>
        <dbReference type="Proteomes" id="UP000030653"/>
    </source>
</evidence>
<dbReference type="InterPro" id="IPR033121">
    <property type="entry name" value="PEPTIDASE_A1"/>
</dbReference>
<dbReference type="CDD" id="cd05471">
    <property type="entry name" value="pepsin_like"/>
    <property type="match status" value="1"/>
</dbReference>
<accession>M5GDF5</accession>
<dbReference type="InterPro" id="IPR001461">
    <property type="entry name" value="Aspartic_peptidase_A1"/>
</dbReference>
<dbReference type="PANTHER" id="PTHR47966:SF51">
    <property type="entry name" value="BETA-SITE APP-CLEAVING ENZYME, ISOFORM A-RELATED"/>
    <property type="match status" value="1"/>
</dbReference>
<dbReference type="Proteomes" id="UP000030653">
    <property type="component" value="Unassembled WGS sequence"/>
</dbReference>
<dbReference type="PROSITE" id="PS51767">
    <property type="entry name" value="PEPTIDASE_A1"/>
    <property type="match status" value="1"/>
</dbReference>
<proteinExistence type="inferred from homology"/>
<dbReference type="InterPro" id="IPR021109">
    <property type="entry name" value="Peptidase_aspartic_dom_sf"/>
</dbReference>
<dbReference type="SUPFAM" id="SSF50630">
    <property type="entry name" value="Acid proteases"/>
    <property type="match status" value="1"/>
</dbReference>
<dbReference type="Pfam" id="PF00026">
    <property type="entry name" value="Asp"/>
    <property type="match status" value="1"/>
</dbReference>